<proteinExistence type="predicted"/>
<evidence type="ECO:0000313" key="2">
    <source>
        <dbReference type="Proteomes" id="UP000637769"/>
    </source>
</evidence>
<reference evidence="2" key="1">
    <citation type="journal article" date="2019" name="Int. J. Syst. Evol. Microbiol.">
        <title>The Global Catalogue of Microorganisms (GCM) 10K type strain sequencing project: providing services to taxonomists for standard genome sequencing and annotation.</title>
        <authorList>
            <consortium name="The Broad Institute Genomics Platform"/>
            <consortium name="The Broad Institute Genome Sequencing Center for Infectious Disease"/>
            <person name="Wu L."/>
            <person name="Ma J."/>
        </authorList>
    </citation>
    <scope>NUCLEOTIDE SEQUENCE [LARGE SCALE GENOMIC DNA]</scope>
    <source>
        <strain evidence="2">CCM 7132</strain>
    </source>
</reference>
<accession>A0ABQ1M837</accession>
<gene>
    <name evidence="1" type="ORF">GCM10007207_21040</name>
</gene>
<name>A0ABQ1M837_9PROT</name>
<organism evidence="1 2">
    <name type="scientific">Asaia siamensis</name>
    <dbReference type="NCBI Taxonomy" id="110479"/>
    <lineage>
        <taxon>Bacteria</taxon>
        <taxon>Pseudomonadati</taxon>
        <taxon>Pseudomonadota</taxon>
        <taxon>Alphaproteobacteria</taxon>
        <taxon>Acetobacterales</taxon>
        <taxon>Acetobacteraceae</taxon>
        <taxon>Asaia</taxon>
    </lineage>
</organism>
<keyword evidence="2" id="KW-1185">Reference proteome</keyword>
<sequence length="61" mass="6227">MIVSALAAAGLVLTSVFFLVAVASTGTVAAIAAEVESPAIAVNVKRKDLRRLNAIGHTLHT</sequence>
<dbReference type="Proteomes" id="UP000637769">
    <property type="component" value="Unassembled WGS sequence"/>
</dbReference>
<comment type="caution">
    <text evidence="1">The sequence shown here is derived from an EMBL/GenBank/DDBJ whole genome shotgun (WGS) entry which is preliminary data.</text>
</comment>
<protein>
    <recommendedName>
        <fullName evidence="3">Secreted protein</fullName>
    </recommendedName>
</protein>
<evidence type="ECO:0000313" key="1">
    <source>
        <dbReference type="EMBL" id="GGC35298.1"/>
    </source>
</evidence>
<evidence type="ECO:0008006" key="3">
    <source>
        <dbReference type="Google" id="ProtNLM"/>
    </source>
</evidence>
<dbReference type="EMBL" id="BMCH01000005">
    <property type="protein sequence ID" value="GGC35298.1"/>
    <property type="molecule type" value="Genomic_DNA"/>
</dbReference>